<evidence type="ECO:0000313" key="1">
    <source>
        <dbReference type="EMBL" id="GEM49643.1"/>
    </source>
</evidence>
<dbReference type="Proteomes" id="UP000321306">
    <property type="component" value="Unassembled WGS sequence"/>
</dbReference>
<protein>
    <submittedName>
        <fullName evidence="1">Uncharacterized protein</fullName>
    </submittedName>
</protein>
<reference evidence="1 2" key="1">
    <citation type="submission" date="2019-07" db="EMBL/GenBank/DDBJ databases">
        <title>Whole genome shotgun sequence of Deinococcus cellulosilyticus NBRC 106333.</title>
        <authorList>
            <person name="Hosoyama A."/>
            <person name="Uohara A."/>
            <person name="Ohji S."/>
            <person name="Ichikawa N."/>
        </authorList>
    </citation>
    <scope>NUCLEOTIDE SEQUENCE [LARGE SCALE GENOMIC DNA]</scope>
    <source>
        <strain evidence="1 2">NBRC 106333</strain>
    </source>
</reference>
<dbReference type="EMBL" id="BJXB01000039">
    <property type="protein sequence ID" value="GEM49643.1"/>
    <property type="molecule type" value="Genomic_DNA"/>
</dbReference>
<keyword evidence="2" id="KW-1185">Reference proteome</keyword>
<dbReference type="RefSeq" id="WP_146890561.1">
    <property type="nucleotide sequence ID" value="NZ_BJXB01000039.1"/>
</dbReference>
<dbReference type="AlphaFoldDB" id="A0A511N9Z1"/>
<name>A0A511N9Z1_DEIC1</name>
<gene>
    <name evidence="1" type="ORF">DC3_52780</name>
</gene>
<proteinExistence type="predicted"/>
<comment type="caution">
    <text evidence="1">The sequence shown here is derived from an EMBL/GenBank/DDBJ whole genome shotgun (WGS) entry which is preliminary data.</text>
</comment>
<accession>A0A511N9Z1</accession>
<organism evidence="1 2">
    <name type="scientific">Deinococcus cellulosilyticus (strain DSM 18568 / NBRC 106333 / KACC 11606 / 5516J-15)</name>
    <dbReference type="NCBI Taxonomy" id="1223518"/>
    <lineage>
        <taxon>Bacteria</taxon>
        <taxon>Thermotogati</taxon>
        <taxon>Deinococcota</taxon>
        <taxon>Deinococci</taxon>
        <taxon>Deinococcales</taxon>
        <taxon>Deinococcaceae</taxon>
        <taxon>Deinococcus</taxon>
    </lineage>
</organism>
<evidence type="ECO:0000313" key="2">
    <source>
        <dbReference type="Proteomes" id="UP000321306"/>
    </source>
</evidence>
<sequence>MDTPNFYQPHIYTDLLIQAARHHLERQEWPEAQLAMLTAESLVREFDLQPLAAAVAEVARQIPAGTEPTDEYAFAEPSQDTPRVLRCCCSAPYNCLCITPLDLGIYPEEVTHG</sequence>